<dbReference type="OMA" id="VCNTYYL"/>
<accession>A0A1J1H2P8</accession>
<dbReference type="Proteomes" id="UP000220158">
    <property type="component" value="Chromosome 5"/>
</dbReference>
<proteinExistence type="predicted"/>
<evidence type="ECO:0000313" key="2">
    <source>
        <dbReference type="EMBL" id="CRG98989.1"/>
    </source>
</evidence>
<keyword evidence="3" id="KW-1185">Reference proteome</keyword>
<gene>
    <name evidence="2" type="ORF">PRELSG_0514700</name>
</gene>
<dbReference type="EMBL" id="LN835300">
    <property type="protein sequence ID" value="CRG98989.1"/>
    <property type="molecule type" value="Genomic_DNA"/>
</dbReference>
<name>A0A1J1H2P8_PLARL</name>
<feature type="transmembrane region" description="Helical" evidence="1">
    <location>
        <begin position="12"/>
        <end position="34"/>
    </location>
</feature>
<dbReference type="GeneID" id="39735090"/>
<organism evidence="2 3">
    <name type="scientific">Plasmodium relictum</name>
    <dbReference type="NCBI Taxonomy" id="85471"/>
    <lineage>
        <taxon>Eukaryota</taxon>
        <taxon>Sar</taxon>
        <taxon>Alveolata</taxon>
        <taxon>Apicomplexa</taxon>
        <taxon>Aconoidasida</taxon>
        <taxon>Haemosporida</taxon>
        <taxon>Plasmodiidae</taxon>
        <taxon>Plasmodium</taxon>
        <taxon>Plasmodium (Haemamoeba)</taxon>
    </lineage>
</organism>
<evidence type="ECO:0000256" key="1">
    <source>
        <dbReference type="SAM" id="Phobius"/>
    </source>
</evidence>
<keyword evidence="1" id="KW-1133">Transmembrane helix</keyword>
<feature type="transmembrane region" description="Helical" evidence="1">
    <location>
        <begin position="1995"/>
        <end position="2016"/>
    </location>
</feature>
<keyword evidence="1" id="KW-0472">Membrane</keyword>
<dbReference type="VEuPathDB" id="PlasmoDB:PRELSG_0514700"/>
<dbReference type="KEGG" id="prel:PRELSG_0514700"/>
<sequence>MDRRRRKRKIYFLFYIIYFYFILFYFCVCIKNIIRDDNKNYDKLNECKNILPFYLNNPDHCNLLNEINLSNNYSIRWNINYLYFQYFNNNIFINFYLHSIYVKDVELFEYTNKSVLLLRKDAIENEVTFVKYIEFDKSMINKNKKRTFYLTINTIHVPNNDVCMDVTLEMNIRTIDNLKDEKIKRKNNKLPLHNKNYIIIKDNYYYVTNDDYIFNLNEANDFYIDNKDNKIINIYSVSFFVDFNKHGNITFFSFLTRDIKNSKNLFFELKKIKLSTNFLNNMSIDNILNFANDDQTCTNNCIQSKNTKKGIFLNTLLENNCMYKFLIKYKMDNNKEENIITNYDEYIHFNLEYSIIHNSNDYTFVDYIRERFSECIYNSFLPNKIIQTEKVGISTLFSNKQCFENKNCSTYDIDEFVIYDRVIELNDNFILNFDSVNLFEEEQKISIIVSEDSLFNFSLISKSENIYVNILKKDNLENVCNTYYLNNIKDYNLYDYITKDKTNFSHKHFNDIFHNEKKEKYSLKNFSLQNIIYINCILKKGEYDLKINVESFNMICDSNEINLLIHPLHMYEENHKCDIINGVTELFDSHLVKETEEKQNKNLNDTLDKSEFKTYYKIYERKWILNNQLMLDYDFIMLYEKNIIENIDEIVITINNSIFLDIFFLIIEVIKGESYYYVYKESRRKTKYKLKYNNSCSIYIFTANLHYAQKDLCGFFFVDIEFVNTKQNTEEKKIFNYNNIIEKINYIPNFIISFDNYMYSNFCYIPSYKKHSLTIYLLENSIIKINCFTENYIYIYLIHKNKKIYEGYNHLYIESFTKGEYEIVFEFNSQNDKTDNSFFYLQIYIYHLSYIHKCVTDDGDNLLIANNYLKETSDSPFDLSSYKGNDEKKEESNNEKNFFFYKSQNSYYIFKRAFLFLHPNKRTIMNLKLPQVKNLDNNIFFLKIELVFHKNFFPFKMTLEENKDNFLIHSSNSYKNKIIMLVSLLNNKINLFKLCIELYEDIDKNLENSYCSYAYLNITYTNEVEHSDIGFNDILNYSTISMPMLLNNIFLKNFNIKDQYIDDGNNNNKIKNELKATVSFKNSNSFIYNQSIDYFFQTISNNTTIFLVERDLFFNIYLYRENYGITLKIFKYSNKELESEEITYDEINRNIIPKSEEIYSFSNKHIYIPTYLEKGLYIFKFENNLVPFFIKLSIIHEYENEIIKENNYLRADKNEKNLINYKVKDTLSSYDFSNDIVKDETYYFFDKELHCNETNDTSYHNKNLDSVIFFFEEVMNKNFFKIYNKMETFLRDNSENMLVYKRFFICLKDKDNSVYNDTNNYNTINFGNNNNYKIFSMNIEVDSQIYIEIKPHCYLFMYPFHLTITSKDSYFKISNRDKNFITTYLSKGEYEILLSFPLSKNLNIKNIIFDLIILFVTNNNNIMPNWNELDYSANNLKQKYVHNDNCKINSYKYLFSKVNLVDMNKDDYSINKNIVNSKFKSKYFQNFDKYFISNSRHEIFFTIPDYTYFLKIFFVSINELMEDIEEKNKKFSNFYDFSSNYMNNLLKRHNNINIQVFLHKEKESRDINNEFENEEDSSYVRPLYYNESEEYVLNLYKVEKNFKVLIQTNNFDCNYFKLIISLYPINFYNQLYHYNDSHYINEYLEKLFNTLSTKIQKYEGIRFKEKKLSNYSYINLNTDIIFLRNNNHQDVFSFPLKIGESSYFKINIGYNFSLVNFEIRLIKNNITISNSNKMEVNLDNRTINIFENISLYLEKGNYELKISVNDLIENIADLNSFNFPFYFELQIFEFFNEENNDTVLLDIFPDNSIYIDKNYTFFIDIIFWGTVNEKIYLEDYEQNHLELKNKRVIKYKNIEVHKIILLTEEMVHIGQEFFLKFNTNINLNEGFEKKLNFTFLNDNVNKVNKKNYEILLNNGEKTEFDYVSIDSKNSNYPHNASNEEWFYDLDKIVQNYRFNEEKEENKADFILNESLNNENDFFYIPIFSFDIFSFEKENFSSFMFIFSAFCLSCAFIFTLIKLYKHWKYYRNYNIISESEETTNLFYDDDL</sequence>
<keyword evidence="1" id="KW-0812">Transmembrane</keyword>
<protein>
    <submittedName>
        <fullName evidence="2">Uncharacterized protein</fullName>
    </submittedName>
</protein>
<evidence type="ECO:0000313" key="3">
    <source>
        <dbReference type="Proteomes" id="UP000220158"/>
    </source>
</evidence>
<reference evidence="2 3" key="1">
    <citation type="submission" date="2015-04" db="EMBL/GenBank/DDBJ databases">
        <authorList>
            <consortium name="Pathogen Informatics"/>
        </authorList>
    </citation>
    <scope>NUCLEOTIDE SEQUENCE [LARGE SCALE GENOMIC DNA]</scope>
    <source>
        <strain evidence="2 3">SGS1</strain>
    </source>
</reference>
<dbReference type="OrthoDB" id="376142at2759"/>
<dbReference type="RefSeq" id="XP_028531998.1">
    <property type="nucleotide sequence ID" value="XM_028675406.1"/>
</dbReference>